<dbReference type="AlphaFoldDB" id="A0A072PNV4"/>
<keyword evidence="4 7" id="KW-1133">Transmembrane helix</keyword>
<keyword evidence="9" id="KW-1185">Reference proteome</keyword>
<feature type="transmembrane region" description="Helical" evidence="7">
    <location>
        <begin position="158"/>
        <end position="181"/>
    </location>
</feature>
<dbReference type="EMBL" id="AMGV01000002">
    <property type="protein sequence ID" value="KEF61028.1"/>
    <property type="molecule type" value="Genomic_DNA"/>
</dbReference>
<evidence type="ECO:0000256" key="2">
    <source>
        <dbReference type="ARBA" id="ARBA00022448"/>
    </source>
</evidence>
<dbReference type="Gene3D" id="1.20.1250.20">
    <property type="entry name" value="MFS general substrate transporter like domains"/>
    <property type="match status" value="1"/>
</dbReference>
<dbReference type="STRING" id="1182545.A0A072PNV4"/>
<gene>
    <name evidence="8" type="ORF">A1O9_02592</name>
</gene>
<keyword evidence="2" id="KW-0813">Transport</keyword>
<dbReference type="OrthoDB" id="3639251at2759"/>
<evidence type="ECO:0000256" key="4">
    <source>
        <dbReference type="ARBA" id="ARBA00022989"/>
    </source>
</evidence>
<evidence type="ECO:0000256" key="1">
    <source>
        <dbReference type="ARBA" id="ARBA00004141"/>
    </source>
</evidence>
<name>A0A072PNV4_9EURO</name>
<feature type="region of interest" description="Disordered" evidence="6">
    <location>
        <begin position="1"/>
        <end position="33"/>
    </location>
</feature>
<dbReference type="GeneID" id="25277534"/>
<evidence type="ECO:0000256" key="6">
    <source>
        <dbReference type="SAM" id="MobiDB-lite"/>
    </source>
</evidence>
<evidence type="ECO:0000256" key="7">
    <source>
        <dbReference type="SAM" id="Phobius"/>
    </source>
</evidence>
<dbReference type="GO" id="GO:0016020">
    <property type="term" value="C:membrane"/>
    <property type="evidence" value="ECO:0007669"/>
    <property type="project" value="UniProtKB-SubCell"/>
</dbReference>
<evidence type="ECO:0000256" key="3">
    <source>
        <dbReference type="ARBA" id="ARBA00022692"/>
    </source>
</evidence>
<evidence type="ECO:0000313" key="8">
    <source>
        <dbReference type="EMBL" id="KEF61028.1"/>
    </source>
</evidence>
<feature type="compositionally biased region" description="Basic and acidic residues" evidence="6">
    <location>
        <begin position="1"/>
        <end position="27"/>
    </location>
</feature>
<dbReference type="RefSeq" id="XP_013263618.1">
    <property type="nucleotide sequence ID" value="XM_013408164.1"/>
</dbReference>
<evidence type="ECO:0000313" key="9">
    <source>
        <dbReference type="Proteomes" id="UP000027920"/>
    </source>
</evidence>
<keyword evidence="5 7" id="KW-0472">Membrane</keyword>
<proteinExistence type="predicted"/>
<dbReference type="GO" id="GO:0022857">
    <property type="term" value="F:transmembrane transporter activity"/>
    <property type="evidence" value="ECO:0007669"/>
    <property type="project" value="TreeGrafter"/>
</dbReference>
<sequence>MEPKNQESVHLEKTMSETKQDSVHEENAAVPDQNNVVQDWTEKEEHALVRRIDLSVFPMLCTIFAFSLLDRTNISAAYIAGLAQDLALNVGCVQGCHSRLKDANEGYFEGLAIRLLYLSSSSVGYSNLDVISKANKSTGYALFEIPSNMVIRRIGVRIWLPFLIIVWGAAVLAMGFIHSWISLTVLRAILGVFEAGRKYGILGGNVV</sequence>
<accession>A0A072PNV4</accession>
<evidence type="ECO:0000256" key="5">
    <source>
        <dbReference type="ARBA" id="ARBA00023136"/>
    </source>
</evidence>
<evidence type="ECO:0008006" key="10">
    <source>
        <dbReference type="Google" id="ProtNLM"/>
    </source>
</evidence>
<comment type="caution">
    <text evidence="8">The sequence shown here is derived from an EMBL/GenBank/DDBJ whole genome shotgun (WGS) entry which is preliminary data.</text>
</comment>
<organism evidence="8 9">
    <name type="scientific">Exophiala aquamarina CBS 119918</name>
    <dbReference type="NCBI Taxonomy" id="1182545"/>
    <lineage>
        <taxon>Eukaryota</taxon>
        <taxon>Fungi</taxon>
        <taxon>Dikarya</taxon>
        <taxon>Ascomycota</taxon>
        <taxon>Pezizomycotina</taxon>
        <taxon>Eurotiomycetes</taxon>
        <taxon>Chaetothyriomycetidae</taxon>
        <taxon>Chaetothyriales</taxon>
        <taxon>Herpotrichiellaceae</taxon>
        <taxon>Exophiala</taxon>
    </lineage>
</organism>
<reference evidence="8 9" key="1">
    <citation type="submission" date="2013-03" db="EMBL/GenBank/DDBJ databases">
        <title>The Genome Sequence of Exophiala aquamarina CBS 119918.</title>
        <authorList>
            <consortium name="The Broad Institute Genomics Platform"/>
            <person name="Cuomo C."/>
            <person name="de Hoog S."/>
            <person name="Gorbushina A."/>
            <person name="Walker B."/>
            <person name="Young S.K."/>
            <person name="Zeng Q."/>
            <person name="Gargeya S."/>
            <person name="Fitzgerald M."/>
            <person name="Haas B."/>
            <person name="Abouelleil A."/>
            <person name="Allen A.W."/>
            <person name="Alvarado L."/>
            <person name="Arachchi H.M."/>
            <person name="Berlin A.M."/>
            <person name="Chapman S.B."/>
            <person name="Gainer-Dewar J."/>
            <person name="Goldberg J."/>
            <person name="Griggs A."/>
            <person name="Gujja S."/>
            <person name="Hansen M."/>
            <person name="Howarth C."/>
            <person name="Imamovic A."/>
            <person name="Ireland A."/>
            <person name="Larimer J."/>
            <person name="McCowan C."/>
            <person name="Murphy C."/>
            <person name="Pearson M."/>
            <person name="Poon T.W."/>
            <person name="Priest M."/>
            <person name="Roberts A."/>
            <person name="Saif S."/>
            <person name="Shea T."/>
            <person name="Sisk P."/>
            <person name="Sykes S."/>
            <person name="Wortman J."/>
            <person name="Nusbaum C."/>
            <person name="Birren B."/>
        </authorList>
    </citation>
    <scope>NUCLEOTIDE SEQUENCE [LARGE SCALE GENOMIC DNA]</scope>
    <source>
        <strain evidence="8 9">CBS 119918</strain>
    </source>
</reference>
<dbReference type="VEuPathDB" id="FungiDB:A1O9_02592"/>
<keyword evidence="3 7" id="KW-0812">Transmembrane</keyword>
<dbReference type="HOGENOM" id="CLU_1326377_0_0_1"/>
<comment type="subcellular location">
    <subcellularLocation>
        <location evidence="1">Membrane</location>
        <topology evidence="1">Multi-pass membrane protein</topology>
    </subcellularLocation>
</comment>
<protein>
    <recommendedName>
        <fullName evidence="10">Major facilitator superfamily (MFS) profile domain-containing protein</fullName>
    </recommendedName>
</protein>
<dbReference type="PANTHER" id="PTHR43791:SF3">
    <property type="entry name" value="MAJOR FACILITATOR SUPERFAMILY (MFS) PROFILE DOMAIN-CONTAINING PROTEIN"/>
    <property type="match status" value="1"/>
</dbReference>
<dbReference type="InterPro" id="IPR036259">
    <property type="entry name" value="MFS_trans_sf"/>
</dbReference>
<dbReference type="PANTHER" id="PTHR43791">
    <property type="entry name" value="PERMEASE-RELATED"/>
    <property type="match status" value="1"/>
</dbReference>
<dbReference type="SUPFAM" id="SSF103473">
    <property type="entry name" value="MFS general substrate transporter"/>
    <property type="match status" value="1"/>
</dbReference>
<dbReference type="Proteomes" id="UP000027920">
    <property type="component" value="Unassembled WGS sequence"/>
</dbReference>